<evidence type="ECO:0000256" key="1">
    <source>
        <dbReference type="SAM" id="Phobius"/>
    </source>
</evidence>
<name>A0AA41QGV0_9MICO</name>
<proteinExistence type="predicted"/>
<dbReference type="EMBL" id="JAKGSG010000035">
    <property type="protein sequence ID" value="MCF4121839.1"/>
    <property type="molecule type" value="Genomic_DNA"/>
</dbReference>
<evidence type="ECO:0000313" key="2">
    <source>
        <dbReference type="EMBL" id="MCF4121839.1"/>
    </source>
</evidence>
<dbReference type="Proteomes" id="UP001165405">
    <property type="component" value="Unassembled WGS sequence"/>
</dbReference>
<dbReference type="InterPro" id="IPR009293">
    <property type="entry name" value="UPF0478"/>
</dbReference>
<dbReference type="RefSeq" id="WP_236089640.1">
    <property type="nucleotide sequence ID" value="NZ_JAKGSG010000035.1"/>
</dbReference>
<keyword evidence="1" id="KW-1133">Transmembrane helix</keyword>
<accession>A0AA41QGV0</accession>
<organism evidence="2 3">
    <name type="scientific">Antribacter soli</name>
    <dbReference type="NCBI Taxonomy" id="2910976"/>
    <lineage>
        <taxon>Bacteria</taxon>
        <taxon>Bacillati</taxon>
        <taxon>Actinomycetota</taxon>
        <taxon>Actinomycetes</taxon>
        <taxon>Micrococcales</taxon>
        <taxon>Promicromonosporaceae</taxon>
        <taxon>Antribacter</taxon>
    </lineage>
</organism>
<keyword evidence="1" id="KW-0812">Transmembrane</keyword>
<protein>
    <submittedName>
        <fullName evidence="2">DUF948 domain-containing protein</fullName>
    </submittedName>
</protein>
<sequence>MTLGDVAGLIAAIAFVLLVGFLAVPLWKLGKVLDEARVSIRTVTDHSVPILDEAAGTVASANTQLVKVDTITTSAAQVSENVSALTGLYAATLGGPLVKVAAFSYGVRRAFGRAAGRAQPGGQSGRHAGDGR</sequence>
<dbReference type="AlphaFoldDB" id="A0AA41QGV0"/>
<reference evidence="2" key="1">
    <citation type="submission" date="2022-01" db="EMBL/GenBank/DDBJ databases">
        <title>Antribacter sp. nov., isolated from Guizhou of China.</title>
        <authorList>
            <person name="Chengliang C."/>
            <person name="Ya Z."/>
        </authorList>
    </citation>
    <scope>NUCLEOTIDE SEQUENCE</scope>
    <source>
        <strain evidence="2">KLBMP 9083</strain>
    </source>
</reference>
<evidence type="ECO:0000313" key="3">
    <source>
        <dbReference type="Proteomes" id="UP001165405"/>
    </source>
</evidence>
<keyword evidence="1" id="KW-0472">Membrane</keyword>
<feature type="transmembrane region" description="Helical" evidence="1">
    <location>
        <begin position="6"/>
        <end position="27"/>
    </location>
</feature>
<keyword evidence="3" id="KW-1185">Reference proteome</keyword>
<gene>
    <name evidence="2" type="ORF">L1785_12685</name>
</gene>
<comment type="caution">
    <text evidence="2">The sequence shown here is derived from an EMBL/GenBank/DDBJ whole genome shotgun (WGS) entry which is preliminary data.</text>
</comment>
<dbReference type="Pfam" id="PF06103">
    <property type="entry name" value="DUF948"/>
    <property type="match status" value="1"/>
</dbReference>